<dbReference type="PANTHER" id="PTHR28094">
    <property type="entry name" value="MEIOTICALLY UP-REGULATED GENE 113 PROTEIN"/>
    <property type="match status" value="1"/>
</dbReference>
<evidence type="ECO:0000313" key="3">
    <source>
        <dbReference type="EMBL" id="KAF3210654.1"/>
    </source>
</evidence>
<dbReference type="SMART" id="SM00974">
    <property type="entry name" value="T5orf172"/>
    <property type="match status" value="1"/>
</dbReference>
<feature type="compositionally biased region" description="Low complexity" evidence="1">
    <location>
        <begin position="621"/>
        <end position="641"/>
    </location>
</feature>
<protein>
    <recommendedName>
        <fullName evidence="2">Bacteriophage T5 Orf172 DNA-binding domain-containing protein</fullName>
    </recommendedName>
</protein>
<accession>A0A7C8UH68</accession>
<feature type="compositionally biased region" description="Polar residues" evidence="1">
    <location>
        <begin position="50"/>
        <end position="61"/>
    </location>
</feature>
<feature type="region of interest" description="Disordered" evidence="1">
    <location>
        <begin position="38"/>
        <end position="65"/>
    </location>
</feature>
<feature type="region of interest" description="Disordered" evidence="1">
    <location>
        <begin position="291"/>
        <end position="467"/>
    </location>
</feature>
<dbReference type="InterPro" id="IPR018306">
    <property type="entry name" value="Phage_T5_Orf172_DNA-bd"/>
</dbReference>
<evidence type="ECO:0000256" key="1">
    <source>
        <dbReference type="SAM" id="MobiDB-lite"/>
    </source>
</evidence>
<comment type="caution">
    <text evidence="3">The sequence shown here is derived from an EMBL/GenBank/DDBJ whole genome shotgun (WGS) entry which is preliminary data.</text>
</comment>
<sequence length="832" mass="91308">MPYIASTPEALEARLGRTDSLDPATTCRGISISSGKPCRRNITAKAPSGKKSTASSSNGGQPNPAEAFFCWQHKDQAADTVVLHRSDSQKKRRLQGRTSFDSLVEVILGPEAANSEVGPGQTQLLIRRETRLNANEVMVVSKNTVVKKDSKMVKTAKKPGESQNAIWDALHNQENGAAQGGGQVPYGSDANGQPQYPHMNGQYHDPQVNGQYQQQQPQQQQYQHPGTHGVSQVHQQYPPHRPSAPAMGRIDEAPGDTYPPNNEFKPPPPRPHSYRPKRPSLLAQLFCCLSVEDNNDTPPPRPYVQAQQHQQTQQHQQAQHYQQAQHHQQAPPPQMQSVRPTHQIPPPINTTPYQGNYQAVPPQQVQQVSSGPSSHHPPHLKFESPIRPEYPPNIHVHNGWDKTPYPPNMDDDDDAEFSSSSADEDSDGDDAESIALPDEAVSSLSPSLPLHLSSKTRTKITTEMRKPISQKDMPGYIYIFWLKDDTSAPLPVPASAPPTVSSFNIPPLPSSNGYLKPRKNSYVKDPGSAALFRVVEDPYDDDDDDESGAISPTSNRRSRGASISAAPPSSPGGSKPGEKRVLLKIGRAQNVQRRLHQWSQQCGYNLQLLRYYPYVSLQDAPSSASLKGSSPPSTHTPGTPGLSVSGARTPLSGKPTSPPANLGAKKVPFSHRVERLIHLELRDGYYNKPHVCETCQTVHKEWFAVPGTRDGVKRVDEVIKRWCKWAESLEGAVNSREQGGVSDGLGHRRGDSGGAAVGSQTSKLKEERMVTGGVRGVERMQWAEGYESPESQGADDADEQAKRQTRVDPTYYHFSFGIGLESFGPSTLRMDD</sequence>
<gene>
    <name evidence="3" type="ORF">TWF191_011134</name>
</gene>
<feature type="region of interest" description="Disordered" evidence="1">
    <location>
        <begin position="736"/>
        <end position="761"/>
    </location>
</feature>
<feature type="domain" description="Bacteriophage T5 Orf172 DNA-binding" evidence="2">
    <location>
        <begin position="577"/>
        <end position="722"/>
    </location>
</feature>
<evidence type="ECO:0000313" key="4">
    <source>
        <dbReference type="Proteomes" id="UP000483672"/>
    </source>
</evidence>
<feature type="compositionally biased region" description="Acidic residues" evidence="1">
    <location>
        <begin position="409"/>
        <end position="432"/>
    </location>
</feature>
<feature type="region of interest" description="Disordered" evidence="1">
    <location>
        <begin position="621"/>
        <end position="666"/>
    </location>
</feature>
<dbReference type="AlphaFoldDB" id="A0A7C8UH68"/>
<feature type="compositionally biased region" description="Low complexity" evidence="1">
    <location>
        <begin position="560"/>
        <end position="573"/>
    </location>
</feature>
<dbReference type="EMBL" id="WIPF01000093">
    <property type="protein sequence ID" value="KAF3210654.1"/>
    <property type="molecule type" value="Genomic_DNA"/>
</dbReference>
<dbReference type="InterPro" id="IPR053006">
    <property type="entry name" value="Meiosis_regulatory"/>
</dbReference>
<feature type="compositionally biased region" description="Low complexity" evidence="1">
    <location>
        <begin position="305"/>
        <end position="329"/>
    </location>
</feature>
<feature type="compositionally biased region" description="Low complexity" evidence="1">
    <location>
        <begin position="442"/>
        <end position="453"/>
    </location>
</feature>
<dbReference type="Proteomes" id="UP000483672">
    <property type="component" value="Unassembled WGS sequence"/>
</dbReference>
<dbReference type="Pfam" id="PF10544">
    <property type="entry name" value="T5orf172"/>
    <property type="match status" value="1"/>
</dbReference>
<feature type="region of interest" description="Disordered" evidence="1">
    <location>
        <begin position="175"/>
        <end position="277"/>
    </location>
</feature>
<feature type="compositionally biased region" description="Acidic residues" evidence="1">
    <location>
        <begin position="537"/>
        <end position="547"/>
    </location>
</feature>
<feature type="region of interest" description="Disordered" evidence="1">
    <location>
        <begin position="786"/>
        <end position="806"/>
    </location>
</feature>
<name>A0A7C8UH68_ORBOL</name>
<dbReference type="PANTHER" id="PTHR28094:SF2">
    <property type="entry name" value="BACTERIOPHAGE T5 ORF172 DNA-BINDING DOMAIN-CONTAINING PROTEIN"/>
    <property type="match status" value="1"/>
</dbReference>
<evidence type="ECO:0000259" key="2">
    <source>
        <dbReference type="SMART" id="SM00974"/>
    </source>
</evidence>
<feature type="compositionally biased region" description="Low complexity" evidence="1">
    <location>
        <begin position="211"/>
        <end position="223"/>
    </location>
</feature>
<organism evidence="3 4">
    <name type="scientific">Orbilia oligospora</name>
    <name type="common">Nematode-trapping fungus</name>
    <name type="synonym">Arthrobotrys oligospora</name>
    <dbReference type="NCBI Taxonomy" id="2813651"/>
    <lineage>
        <taxon>Eukaryota</taxon>
        <taxon>Fungi</taxon>
        <taxon>Dikarya</taxon>
        <taxon>Ascomycota</taxon>
        <taxon>Pezizomycotina</taxon>
        <taxon>Orbiliomycetes</taxon>
        <taxon>Orbiliales</taxon>
        <taxon>Orbiliaceae</taxon>
        <taxon>Orbilia</taxon>
    </lineage>
</organism>
<feature type="compositionally biased region" description="Low complexity" evidence="1">
    <location>
        <begin position="360"/>
        <end position="374"/>
    </location>
</feature>
<feature type="region of interest" description="Disordered" evidence="1">
    <location>
        <begin position="537"/>
        <end position="578"/>
    </location>
</feature>
<proteinExistence type="predicted"/>
<reference evidence="3 4" key="1">
    <citation type="submission" date="2019-06" db="EMBL/GenBank/DDBJ databases">
        <authorList>
            <person name="Palmer J.M."/>
        </authorList>
    </citation>
    <scope>NUCLEOTIDE SEQUENCE [LARGE SCALE GENOMIC DNA]</scope>
    <source>
        <strain evidence="3 4">TWF191</strain>
    </source>
</reference>